<dbReference type="SUPFAM" id="SSF52266">
    <property type="entry name" value="SGNH hydrolase"/>
    <property type="match status" value="1"/>
</dbReference>
<dbReference type="Proteomes" id="UP000503011">
    <property type="component" value="Chromosome"/>
</dbReference>
<feature type="compositionally biased region" description="Basic and acidic residues" evidence="1">
    <location>
        <begin position="400"/>
        <end position="410"/>
    </location>
</feature>
<accession>A0A6F8Z018</accession>
<feature type="domain" description="SGNH hydrolase-type esterase" evidence="2">
    <location>
        <begin position="233"/>
        <end position="425"/>
    </location>
</feature>
<dbReference type="Pfam" id="PF13472">
    <property type="entry name" value="Lipase_GDSL_2"/>
    <property type="match status" value="1"/>
</dbReference>
<dbReference type="EMBL" id="AP022871">
    <property type="protein sequence ID" value="BCB91664.1"/>
    <property type="molecule type" value="Genomic_DNA"/>
</dbReference>
<evidence type="ECO:0000256" key="1">
    <source>
        <dbReference type="SAM" id="MobiDB-lite"/>
    </source>
</evidence>
<dbReference type="KEGG" id="psuu:Psuf_089770"/>
<gene>
    <name evidence="3" type="ORF">Psuf_089770</name>
</gene>
<organism evidence="3 4">
    <name type="scientific">Phytohabitans suffuscus</name>
    <dbReference type="NCBI Taxonomy" id="624315"/>
    <lineage>
        <taxon>Bacteria</taxon>
        <taxon>Bacillati</taxon>
        <taxon>Actinomycetota</taxon>
        <taxon>Actinomycetes</taxon>
        <taxon>Micromonosporales</taxon>
        <taxon>Micromonosporaceae</taxon>
    </lineage>
</organism>
<dbReference type="InterPro" id="IPR053140">
    <property type="entry name" value="GDSL_Rv0518-like"/>
</dbReference>
<name>A0A6F8Z018_9ACTN</name>
<keyword evidence="3" id="KW-0378">Hydrolase</keyword>
<dbReference type="InterPro" id="IPR013830">
    <property type="entry name" value="SGNH_hydro"/>
</dbReference>
<reference evidence="3 4" key="2">
    <citation type="submission" date="2020-03" db="EMBL/GenBank/DDBJ databases">
        <authorList>
            <person name="Ichikawa N."/>
            <person name="Kimura A."/>
            <person name="Kitahashi Y."/>
            <person name="Uohara A."/>
        </authorList>
    </citation>
    <scope>NUCLEOTIDE SEQUENCE [LARGE SCALE GENOMIC DNA]</scope>
    <source>
        <strain evidence="3 4">NBRC 105367</strain>
    </source>
</reference>
<evidence type="ECO:0000313" key="3">
    <source>
        <dbReference type="EMBL" id="BCB91664.1"/>
    </source>
</evidence>
<proteinExistence type="predicted"/>
<feature type="region of interest" description="Disordered" evidence="1">
    <location>
        <begin position="400"/>
        <end position="419"/>
    </location>
</feature>
<dbReference type="GO" id="GO:0016787">
    <property type="term" value="F:hydrolase activity"/>
    <property type="evidence" value="ECO:0007669"/>
    <property type="project" value="UniProtKB-KW"/>
</dbReference>
<sequence>MTVAAVDPGVVNLGVMLLRGIYRALPAAAVATLLATTAAASPAAATHQRREPVRWAGGWGSALIAPYPDFFGEPNWSGGFDDHSVRQVVRVSRGGTSVRIRVSNVYGDRPLRLTGATIGRAALGAAVLPGSLRPVTFRGQRSTVVAAGREAASDAVRLRVSPLERLTVTLYFEGPTGPATFHPLAVATVYRAAGDRRFDADPAAYAETSGSSYYLSGVDVSGPARAGQGTVVAFGDSITDGALSTVDADSRYPDELAERLAAAGRPTGVVNAGIGGNKVLTGTPGFGAAAVERFRRDALSQPGVRTVIVLEGINDIGTGEANGTPVTAAQLIAGHQALIRAARWRGVRVIGATVTPSKGCPYPGYDTERGEAVRDALNHWIRTSGEYDAVFDFDRALADPTDPDRMRPEYDAGDALHPNDAGMRAMAEAADLNEL</sequence>
<dbReference type="PANTHER" id="PTHR43784">
    <property type="entry name" value="GDSL-LIKE LIPASE/ACYLHYDROLASE, PUTATIVE (AFU_ORTHOLOGUE AFUA_2G00820)-RELATED"/>
    <property type="match status" value="1"/>
</dbReference>
<keyword evidence="4" id="KW-1185">Reference proteome</keyword>
<dbReference type="CDD" id="cd01830">
    <property type="entry name" value="XynE_like"/>
    <property type="match status" value="1"/>
</dbReference>
<reference evidence="3 4" key="1">
    <citation type="submission" date="2020-03" db="EMBL/GenBank/DDBJ databases">
        <title>Whole genome shotgun sequence of Phytohabitans suffuscus NBRC 105367.</title>
        <authorList>
            <person name="Komaki H."/>
            <person name="Tamura T."/>
        </authorList>
    </citation>
    <scope>NUCLEOTIDE SEQUENCE [LARGE SCALE GENOMIC DNA]</scope>
    <source>
        <strain evidence="3 4">NBRC 105367</strain>
    </source>
</reference>
<protein>
    <submittedName>
        <fullName evidence="3">SGNH hydrolase</fullName>
    </submittedName>
</protein>
<evidence type="ECO:0000259" key="2">
    <source>
        <dbReference type="Pfam" id="PF13472"/>
    </source>
</evidence>
<dbReference type="Gene3D" id="3.40.50.1110">
    <property type="entry name" value="SGNH hydrolase"/>
    <property type="match status" value="1"/>
</dbReference>
<evidence type="ECO:0000313" key="4">
    <source>
        <dbReference type="Proteomes" id="UP000503011"/>
    </source>
</evidence>
<dbReference type="AlphaFoldDB" id="A0A6F8Z018"/>
<dbReference type="InterPro" id="IPR036514">
    <property type="entry name" value="SGNH_hydro_sf"/>
</dbReference>
<dbReference type="PANTHER" id="PTHR43784:SF2">
    <property type="entry name" value="GDSL-LIKE LIPASE_ACYLHYDROLASE, PUTATIVE (AFU_ORTHOLOGUE AFUA_2G00820)-RELATED"/>
    <property type="match status" value="1"/>
</dbReference>